<keyword evidence="1" id="KW-1133">Transmembrane helix</keyword>
<feature type="transmembrane region" description="Helical" evidence="1">
    <location>
        <begin position="16"/>
        <end position="37"/>
    </location>
</feature>
<sequence>MLQGVLLPAVRVRAGAQGGFACSFIFLTFISGCFLLLGKFSFVGT</sequence>
<organism evidence="2">
    <name type="scientific">Anguilla anguilla</name>
    <name type="common">European freshwater eel</name>
    <name type="synonym">Muraena anguilla</name>
    <dbReference type="NCBI Taxonomy" id="7936"/>
    <lineage>
        <taxon>Eukaryota</taxon>
        <taxon>Metazoa</taxon>
        <taxon>Chordata</taxon>
        <taxon>Craniata</taxon>
        <taxon>Vertebrata</taxon>
        <taxon>Euteleostomi</taxon>
        <taxon>Actinopterygii</taxon>
        <taxon>Neopterygii</taxon>
        <taxon>Teleostei</taxon>
        <taxon>Anguilliformes</taxon>
        <taxon>Anguillidae</taxon>
        <taxon>Anguilla</taxon>
    </lineage>
</organism>
<reference evidence="2" key="1">
    <citation type="submission" date="2014-11" db="EMBL/GenBank/DDBJ databases">
        <authorList>
            <person name="Amaro Gonzalez C."/>
        </authorList>
    </citation>
    <scope>NUCLEOTIDE SEQUENCE</scope>
</reference>
<reference evidence="2" key="2">
    <citation type="journal article" date="2015" name="Fish Shellfish Immunol.">
        <title>Early steps in the European eel (Anguilla anguilla)-Vibrio vulnificus interaction in the gills: Role of the RtxA13 toxin.</title>
        <authorList>
            <person name="Callol A."/>
            <person name="Pajuelo D."/>
            <person name="Ebbesson L."/>
            <person name="Teles M."/>
            <person name="MacKenzie S."/>
            <person name="Amaro C."/>
        </authorList>
    </citation>
    <scope>NUCLEOTIDE SEQUENCE</scope>
</reference>
<accession>A0A0E9SUR9</accession>
<proteinExistence type="predicted"/>
<dbReference type="EMBL" id="GBXM01063580">
    <property type="protein sequence ID" value="JAH44997.1"/>
    <property type="molecule type" value="Transcribed_RNA"/>
</dbReference>
<name>A0A0E9SUR9_ANGAN</name>
<evidence type="ECO:0000313" key="2">
    <source>
        <dbReference type="EMBL" id="JAH44997.1"/>
    </source>
</evidence>
<protein>
    <submittedName>
        <fullName evidence="2">Uncharacterized protein</fullName>
    </submittedName>
</protein>
<evidence type="ECO:0000256" key="1">
    <source>
        <dbReference type="SAM" id="Phobius"/>
    </source>
</evidence>
<dbReference type="AlphaFoldDB" id="A0A0E9SUR9"/>
<keyword evidence="1" id="KW-0472">Membrane</keyword>
<keyword evidence="1" id="KW-0812">Transmembrane</keyword>